<dbReference type="PROSITE" id="PS51257">
    <property type="entry name" value="PROKAR_LIPOPROTEIN"/>
    <property type="match status" value="1"/>
</dbReference>
<dbReference type="SUPFAM" id="SSF63411">
    <property type="entry name" value="LuxS/MPP-like metallohydrolase"/>
    <property type="match status" value="3"/>
</dbReference>
<evidence type="ECO:0000256" key="3">
    <source>
        <dbReference type="ARBA" id="ARBA00022670"/>
    </source>
</evidence>
<feature type="domain" description="Peptidase M16 C-terminal" evidence="10">
    <location>
        <begin position="676"/>
        <end position="857"/>
    </location>
</feature>
<feature type="domain" description="Peptidase M16 N-terminal" evidence="9">
    <location>
        <begin position="56"/>
        <end position="167"/>
    </location>
</feature>
<evidence type="ECO:0000256" key="2">
    <source>
        <dbReference type="ARBA" id="ARBA00007261"/>
    </source>
</evidence>
<dbReference type="EMBL" id="JAUOPU010000025">
    <property type="protein sequence ID" value="MDO6544531.1"/>
    <property type="molecule type" value="Genomic_DNA"/>
</dbReference>
<dbReference type="InterPro" id="IPR011249">
    <property type="entry name" value="Metalloenz_LuxS/M16"/>
</dbReference>
<keyword evidence="6" id="KW-0862">Zinc</keyword>
<protein>
    <submittedName>
        <fullName evidence="11">Insulinase family protein</fullName>
    </submittedName>
</protein>
<keyword evidence="5" id="KW-0378">Hydrolase</keyword>
<dbReference type="Pfam" id="PF00675">
    <property type="entry name" value="Peptidase_M16"/>
    <property type="match status" value="1"/>
</dbReference>
<dbReference type="Gene3D" id="3.30.830.10">
    <property type="entry name" value="Metalloenzyme, LuxS/M16 peptidase-like"/>
    <property type="match status" value="4"/>
</dbReference>
<proteinExistence type="inferred from homology"/>
<evidence type="ECO:0000259" key="10">
    <source>
        <dbReference type="Pfam" id="PF05193"/>
    </source>
</evidence>
<keyword evidence="7" id="KW-0482">Metalloprotease</keyword>
<evidence type="ECO:0000256" key="6">
    <source>
        <dbReference type="ARBA" id="ARBA00022833"/>
    </source>
</evidence>
<dbReference type="Pfam" id="PF05193">
    <property type="entry name" value="Peptidase_M16_C"/>
    <property type="match status" value="2"/>
</dbReference>
<dbReference type="AlphaFoldDB" id="A0AAW7Y8F1"/>
<dbReference type="InterPro" id="IPR011765">
    <property type="entry name" value="Pept_M16_N"/>
</dbReference>
<keyword evidence="3" id="KW-0645">Protease</keyword>
<dbReference type="Proteomes" id="UP001170624">
    <property type="component" value="Unassembled WGS sequence"/>
</dbReference>
<dbReference type="InterPro" id="IPR001431">
    <property type="entry name" value="Pept_M16_Zn_BS"/>
</dbReference>
<organism evidence="11 12">
    <name type="scientific">Photobacterium sanguinicancri</name>
    <dbReference type="NCBI Taxonomy" id="875932"/>
    <lineage>
        <taxon>Bacteria</taxon>
        <taxon>Pseudomonadati</taxon>
        <taxon>Pseudomonadota</taxon>
        <taxon>Gammaproteobacteria</taxon>
        <taxon>Vibrionales</taxon>
        <taxon>Vibrionaceae</taxon>
        <taxon>Photobacterium</taxon>
    </lineage>
</organism>
<evidence type="ECO:0000313" key="12">
    <source>
        <dbReference type="Proteomes" id="UP001170624"/>
    </source>
</evidence>
<evidence type="ECO:0000256" key="5">
    <source>
        <dbReference type="ARBA" id="ARBA00022801"/>
    </source>
</evidence>
<dbReference type="GO" id="GO:0006508">
    <property type="term" value="P:proteolysis"/>
    <property type="evidence" value="ECO:0007669"/>
    <property type="project" value="UniProtKB-KW"/>
</dbReference>
<dbReference type="PANTHER" id="PTHR43690">
    <property type="entry name" value="NARDILYSIN"/>
    <property type="match status" value="1"/>
</dbReference>
<dbReference type="GO" id="GO:0046872">
    <property type="term" value="F:metal ion binding"/>
    <property type="evidence" value="ECO:0007669"/>
    <property type="project" value="UniProtKB-KW"/>
</dbReference>
<evidence type="ECO:0000259" key="9">
    <source>
        <dbReference type="Pfam" id="PF00675"/>
    </source>
</evidence>
<comment type="cofactor">
    <cofactor evidence="1">
        <name>Zn(2+)</name>
        <dbReference type="ChEBI" id="CHEBI:29105"/>
    </cofactor>
</comment>
<evidence type="ECO:0000256" key="8">
    <source>
        <dbReference type="RuleBase" id="RU004447"/>
    </source>
</evidence>
<keyword evidence="4" id="KW-0479">Metal-binding</keyword>
<evidence type="ECO:0000313" key="11">
    <source>
        <dbReference type="EMBL" id="MDO6544531.1"/>
    </source>
</evidence>
<evidence type="ECO:0000256" key="4">
    <source>
        <dbReference type="ARBA" id="ARBA00022723"/>
    </source>
</evidence>
<comment type="caution">
    <text evidence="11">The sequence shown here is derived from an EMBL/GenBank/DDBJ whole genome shotgun (WGS) entry which is preliminary data.</text>
</comment>
<sequence>MKQWFRTYSFLLIGMVFLAGCQQDNQWHATKITPDPDWQHGTLENGMKYHLYQKDDEPVELRFIVRAGSAQETAQQQGYAHFLEHMAFKGSKNFAQQDVWQFFERLGLSAGADLNAYTSYNKTWYQLTLPDSTEVTTAFTWFRDVADGMLLKPEKVEAERGAVMGEYRLRLPQERNIYSQMDERLRADSPAYHEILGTKESIQSVTPTGLREYYQRWYFPENTELVVVGDFDKTVIETQIAQHFASWQAKSQPLANIEPLVLPTQKQQALVAPQGGDSALILLQPLGESKRLTYGDQYRYLEVGLLNSLIQARLMDRSIALAANTSYIEAYDSTFEGQQLATLAVGFKEGHRAEVQAFFAKELASLRDYGVGEVELAAALASYKSNLKNHAMNWQATDSWVITEAMFASLFEPRVLMSEAEHKAVLERFVAEMDQSRVNQSLKQQLEQLAPYYFIAYANKGQTQQLAQDVQSVTQLLAKPGQALMMAKTVAVFSSPAQKGEIVSQQQVDDTTWQWQLGNGVEVWLKQMPDIKKNAYMNWAAKGGRAQLDPALYPASELAFDTLYRSGFAGLDVAAIEKVFAANNTLLTPYLSDFDNGLSIATQYDDLPFAMSALHHVLTEGKVDPVQLKQVKKQYVEGRAEFETSPFGQVLTKVNDSQVVRGTFYKIWPSSTFTEITSDDVQQVYQRLFQQQHHNRLVIAGDFQPEDITPLLRQYVANIPLAENKQELLPQVELNKTSQVLELPVSNEKSVSYLMIMTNPIQTQSPVTAVDVMAQDMLSRIVNQRAHQLLRGKYSLSYAPEVITEIPDSGLHSTVIVSMNLDQKDLAKSKQAVAELLKGIQQDGITLQERDTAAKQLAVALKPMAKNGAETVRFMGRYLLHGYSVDAVKDPQPYIDQVTTELLNQQVKQFMGKQSYTIEATILPKAS</sequence>
<dbReference type="InterPro" id="IPR007863">
    <property type="entry name" value="Peptidase_M16_C"/>
</dbReference>
<feature type="domain" description="Peptidase M16 C-terminal" evidence="10">
    <location>
        <begin position="205"/>
        <end position="381"/>
    </location>
</feature>
<accession>A0AAW7Y8F1</accession>
<comment type="similarity">
    <text evidence="2 8">Belongs to the peptidase M16 family.</text>
</comment>
<dbReference type="RefSeq" id="WP_303500931.1">
    <property type="nucleotide sequence ID" value="NZ_JAUOPU010000025.1"/>
</dbReference>
<dbReference type="PANTHER" id="PTHR43690:SF17">
    <property type="entry name" value="PROTEIN YHJJ"/>
    <property type="match status" value="1"/>
</dbReference>
<dbReference type="GO" id="GO:0004222">
    <property type="term" value="F:metalloendopeptidase activity"/>
    <property type="evidence" value="ECO:0007669"/>
    <property type="project" value="InterPro"/>
</dbReference>
<reference evidence="11" key="1">
    <citation type="submission" date="2023-07" db="EMBL/GenBank/DDBJ databases">
        <title>Genome content predicts the carbon catabolic preferences of heterotrophic bacteria.</title>
        <authorList>
            <person name="Gralka M."/>
        </authorList>
    </citation>
    <scope>NUCLEOTIDE SEQUENCE</scope>
    <source>
        <strain evidence="11">G2M05</strain>
    </source>
</reference>
<evidence type="ECO:0000256" key="1">
    <source>
        <dbReference type="ARBA" id="ARBA00001947"/>
    </source>
</evidence>
<evidence type="ECO:0000256" key="7">
    <source>
        <dbReference type="ARBA" id="ARBA00023049"/>
    </source>
</evidence>
<dbReference type="PROSITE" id="PS00143">
    <property type="entry name" value="INSULINASE"/>
    <property type="match status" value="1"/>
</dbReference>
<dbReference type="InterPro" id="IPR050626">
    <property type="entry name" value="Peptidase_M16"/>
</dbReference>
<name>A0AAW7Y8F1_9GAMM</name>
<gene>
    <name evidence="11" type="ORF">Q4568_18485</name>
</gene>